<evidence type="ECO:0000313" key="2">
    <source>
        <dbReference type="Proteomes" id="UP000244128"/>
    </source>
</evidence>
<sequence length="30" mass="3576">MSDKNKQEALTKTSNFKVDWRENEKGSIYK</sequence>
<reference evidence="1 2" key="1">
    <citation type="submission" date="2018-04" db="EMBL/GenBank/DDBJ databases">
        <title>Active sludge and wastewater microbial communities from Klosterneuburg, Austria.</title>
        <authorList>
            <person name="Wagner M."/>
        </authorList>
    </citation>
    <scope>NUCLEOTIDE SEQUENCE [LARGE SCALE GENOMIC DNA]</scope>
    <source>
        <strain evidence="1 2">Nm49</strain>
    </source>
</reference>
<dbReference type="Proteomes" id="UP000244128">
    <property type="component" value="Unassembled WGS sequence"/>
</dbReference>
<dbReference type="AlphaFoldDB" id="A0A2T5HXJ5"/>
<dbReference type="EMBL" id="QAOI01000019">
    <property type="protein sequence ID" value="PTQ76299.1"/>
    <property type="molecule type" value="Genomic_DNA"/>
</dbReference>
<evidence type="ECO:0000313" key="1">
    <source>
        <dbReference type="EMBL" id="PTQ76299.1"/>
    </source>
</evidence>
<comment type="caution">
    <text evidence="1">The sequence shown here is derived from an EMBL/GenBank/DDBJ whole genome shotgun (WGS) entry which is preliminary data.</text>
</comment>
<accession>A0A2T5HXJ5</accession>
<gene>
    <name evidence="1" type="ORF">C8R26_11913</name>
</gene>
<name>A0A2T5HXJ5_9PROT</name>
<protein>
    <submittedName>
        <fullName evidence="1">Uncharacterized protein</fullName>
    </submittedName>
</protein>
<proteinExistence type="predicted"/>
<organism evidence="1 2">
    <name type="scientific">Nitrosomonas oligotropha</name>
    <dbReference type="NCBI Taxonomy" id="42354"/>
    <lineage>
        <taxon>Bacteria</taxon>
        <taxon>Pseudomonadati</taxon>
        <taxon>Pseudomonadota</taxon>
        <taxon>Betaproteobacteria</taxon>
        <taxon>Nitrosomonadales</taxon>
        <taxon>Nitrosomonadaceae</taxon>
        <taxon>Nitrosomonas</taxon>
    </lineage>
</organism>